<keyword evidence="5" id="KW-1185">Reference proteome</keyword>
<dbReference type="EMBL" id="JANGEW010000167">
    <property type="protein sequence ID" value="MCQ5343741.1"/>
    <property type="molecule type" value="Genomic_DNA"/>
</dbReference>
<comment type="caution">
    <text evidence="4">The sequence shown here is derived from an EMBL/GenBank/DDBJ whole genome shotgun (WGS) entry which is preliminary data.</text>
</comment>
<evidence type="ECO:0000259" key="3">
    <source>
        <dbReference type="PROSITE" id="PS00703"/>
    </source>
</evidence>
<protein>
    <submittedName>
        <fullName evidence="4">Decarboxylase</fullName>
    </submittedName>
</protein>
<reference evidence="4 5" key="1">
    <citation type="submission" date="2022-06" db="EMBL/GenBank/DDBJ databases">
        <title>Isolation of gut microbiota from human fecal samples.</title>
        <authorList>
            <person name="Pamer E.G."/>
            <person name="Barat B."/>
            <person name="Waligurski E."/>
            <person name="Medina S."/>
            <person name="Paddock L."/>
            <person name="Mostad J."/>
        </authorList>
    </citation>
    <scope>NUCLEOTIDE SEQUENCE [LARGE SCALE GENOMIC DNA]</scope>
    <source>
        <strain evidence="4 5">DFI.1.1</strain>
    </source>
</reference>
<sequence>AKGVVFTYPTYDGIAGNLEAMSAYAHEKGLFVLVDVAHGAHLGFLPDLPTEAVQCGAECVAQSTHKMPGSLTQTSM</sequence>
<gene>
    <name evidence="4" type="ORF">NE675_12030</name>
</gene>
<evidence type="ECO:0000256" key="2">
    <source>
        <dbReference type="ARBA" id="ARBA00022898"/>
    </source>
</evidence>
<keyword evidence="2" id="KW-0663">Pyridoxal phosphate</keyword>
<dbReference type="PANTHER" id="PTHR43277">
    <property type="entry name" value="ARGININE DECARBOXYLASE"/>
    <property type="match status" value="1"/>
</dbReference>
<dbReference type="InterPro" id="IPR015421">
    <property type="entry name" value="PyrdxlP-dep_Trfase_major"/>
</dbReference>
<accession>A0ABT1SV32</accession>
<feature type="domain" description="Orn/Lys/Arg decarboxylases family 1 pyridoxal-P attachment site" evidence="3">
    <location>
        <begin position="61"/>
        <end position="75"/>
    </location>
</feature>
<dbReference type="Proteomes" id="UP001206692">
    <property type="component" value="Unassembled WGS sequence"/>
</dbReference>
<dbReference type="InterPro" id="IPR052357">
    <property type="entry name" value="Orn_Lys_Arg_decarboxylase-I"/>
</dbReference>
<proteinExistence type="predicted"/>
<evidence type="ECO:0000256" key="1">
    <source>
        <dbReference type="ARBA" id="ARBA00001933"/>
    </source>
</evidence>
<dbReference type="Pfam" id="PF01276">
    <property type="entry name" value="OKR_DC_1"/>
    <property type="match status" value="1"/>
</dbReference>
<dbReference type="Gene3D" id="3.40.640.10">
    <property type="entry name" value="Type I PLP-dependent aspartate aminotransferase-like (Major domain)"/>
    <property type="match status" value="1"/>
</dbReference>
<dbReference type="PROSITE" id="PS00703">
    <property type="entry name" value="OKR_DC_1"/>
    <property type="match status" value="1"/>
</dbReference>
<organism evidence="4 5">
    <name type="scientific">Megasphaera massiliensis</name>
    <dbReference type="NCBI Taxonomy" id="1232428"/>
    <lineage>
        <taxon>Bacteria</taxon>
        <taxon>Bacillati</taxon>
        <taxon>Bacillota</taxon>
        <taxon>Negativicutes</taxon>
        <taxon>Veillonellales</taxon>
        <taxon>Veillonellaceae</taxon>
        <taxon>Megasphaera</taxon>
    </lineage>
</organism>
<dbReference type="InterPro" id="IPR000310">
    <property type="entry name" value="Orn/Lys/Arg_deCO2ase_major_dom"/>
</dbReference>
<name>A0ABT1SV32_9FIRM</name>
<dbReference type="InterPro" id="IPR015424">
    <property type="entry name" value="PyrdxlP-dep_Trfase"/>
</dbReference>
<comment type="cofactor">
    <cofactor evidence="1">
        <name>pyridoxal 5'-phosphate</name>
        <dbReference type="ChEBI" id="CHEBI:597326"/>
    </cofactor>
</comment>
<dbReference type="SUPFAM" id="SSF53383">
    <property type="entry name" value="PLP-dependent transferases"/>
    <property type="match status" value="1"/>
</dbReference>
<feature type="non-terminal residue" evidence="4">
    <location>
        <position position="76"/>
    </location>
</feature>
<feature type="non-terminal residue" evidence="4">
    <location>
        <position position="1"/>
    </location>
</feature>
<evidence type="ECO:0000313" key="4">
    <source>
        <dbReference type="EMBL" id="MCQ5343741.1"/>
    </source>
</evidence>
<dbReference type="PANTHER" id="PTHR43277:SF4">
    <property type="entry name" value="ARGININE DECARBOXYLASE"/>
    <property type="match status" value="1"/>
</dbReference>
<evidence type="ECO:0000313" key="5">
    <source>
        <dbReference type="Proteomes" id="UP001206692"/>
    </source>
</evidence>